<evidence type="ECO:0000256" key="6">
    <source>
        <dbReference type="ARBA" id="ARBA00022989"/>
    </source>
</evidence>
<dbReference type="Proteomes" id="UP000027190">
    <property type="component" value="Unassembled WGS sequence"/>
</dbReference>
<gene>
    <name evidence="9" type="ORF">HY30_10565</name>
</gene>
<keyword evidence="5 8" id="KW-0812">Transmembrane</keyword>
<evidence type="ECO:0000313" key="10">
    <source>
        <dbReference type="Proteomes" id="UP000027190"/>
    </source>
</evidence>
<keyword evidence="3" id="KW-0813">Transport</keyword>
<dbReference type="eggNOG" id="COG1292">
    <property type="taxonomic scope" value="Bacteria"/>
</dbReference>
<comment type="similarity">
    <text evidence="2">Belongs to the BCCT transporter (TC 2.A.15) family.</text>
</comment>
<dbReference type="GO" id="GO:0022857">
    <property type="term" value="F:transmembrane transporter activity"/>
    <property type="evidence" value="ECO:0007669"/>
    <property type="project" value="InterPro"/>
</dbReference>
<keyword evidence="10" id="KW-1185">Reference proteome</keyword>
<dbReference type="AlphaFoldDB" id="A0A062UBE2"/>
<comment type="caution">
    <text evidence="9">The sequence shown here is derived from an EMBL/GenBank/DDBJ whole genome shotgun (WGS) entry which is preliminary data.</text>
</comment>
<evidence type="ECO:0000256" key="8">
    <source>
        <dbReference type="SAM" id="Phobius"/>
    </source>
</evidence>
<dbReference type="PATRIC" id="fig|1280947.3.peg.3566"/>
<reference evidence="9 10" key="1">
    <citation type="journal article" date="2014" name="Antonie Van Leeuwenhoek">
        <title>Hyphomonas beringensis sp. nov. and Hyphomonas chukchiensis sp. nov., isolated from surface seawater of the Bering Sea and Chukchi Sea.</title>
        <authorList>
            <person name="Li C."/>
            <person name="Lai Q."/>
            <person name="Li G."/>
            <person name="Dong C."/>
            <person name="Wang J."/>
            <person name="Liao Y."/>
            <person name="Shao Z."/>
        </authorList>
    </citation>
    <scope>NUCLEOTIDE SEQUENCE [LARGE SCALE GENOMIC DNA]</scope>
    <source>
        <strain evidence="9 10">BH-BN04-4</strain>
    </source>
</reference>
<evidence type="ECO:0000256" key="1">
    <source>
        <dbReference type="ARBA" id="ARBA00004651"/>
    </source>
</evidence>
<name>A0A062UBE2_9PROT</name>
<evidence type="ECO:0000256" key="2">
    <source>
        <dbReference type="ARBA" id="ARBA00005658"/>
    </source>
</evidence>
<organism evidence="9 10">
    <name type="scientific">Hyphomonas chukchiensis</name>
    <dbReference type="NCBI Taxonomy" id="1280947"/>
    <lineage>
        <taxon>Bacteria</taxon>
        <taxon>Pseudomonadati</taxon>
        <taxon>Pseudomonadota</taxon>
        <taxon>Alphaproteobacteria</taxon>
        <taxon>Hyphomonadales</taxon>
        <taxon>Hyphomonadaceae</taxon>
        <taxon>Hyphomonas</taxon>
    </lineage>
</organism>
<dbReference type="InterPro" id="IPR000060">
    <property type="entry name" value="BCCT_transptr"/>
</dbReference>
<dbReference type="GO" id="GO:0005886">
    <property type="term" value="C:plasma membrane"/>
    <property type="evidence" value="ECO:0007669"/>
    <property type="project" value="UniProtKB-SubCell"/>
</dbReference>
<feature type="transmembrane region" description="Helical" evidence="8">
    <location>
        <begin position="130"/>
        <end position="152"/>
    </location>
</feature>
<accession>A0A062UBE2</accession>
<evidence type="ECO:0000313" key="9">
    <source>
        <dbReference type="EMBL" id="KCZ53934.1"/>
    </source>
</evidence>
<keyword evidence="7 8" id="KW-0472">Membrane</keyword>
<feature type="transmembrane region" description="Helical" evidence="8">
    <location>
        <begin position="60"/>
        <end position="77"/>
    </location>
</feature>
<proteinExistence type="inferred from homology"/>
<comment type="subcellular location">
    <subcellularLocation>
        <location evidence="1">Cell membrane</location>
        <topology evidence="1">Multi-pass membrane protein</topology>
    </subcellularLocation>
</comment>
<dbReference type="PANTHER" id="PTHR30047">
    <property type="entry name" value="HIGH-AFFINITY CHOLINE TRANSPORT PROTEIN-RELATED"/>
    <property type="match status" value="1"/>
</dbReference>
<evidence type="ECO:0000256" key="5">
    <source>
        <dbReference type="ARBA" id="ARBA00022692"/>
    </source>
</evidence>
<evidence type="ECO:0008006" key="11">
    <source>
        <dbReference type="Google" id="ProtNLM"/>
    </source>
</evidence>
<evidence type="ECO:0000256" key="3">
    <source>
        <dbReference type="ARBA" id="ARBA00022448"/>
    </source>
</evidence>
<dbReference type="EMBL" id="AWFG01000085">
    <property type="protein sequence ID" value="KCZ53934.1"/>
    <property type="molecule type" value="Genomic_DNA"/>
</dbReference>
<dbReference type="Pfam" id="PF02028">
    <property type="entry name" value="BCCT"/>
    <property type="match status" value="1"/>
</dbReference>
<dbReference type="STRING" id="1280947.HY30_10565"/>
<sequence length="168" mass="17685">MNEAVISDLSDAGFREAGQVLCMPVLRRLLSRPLPVVDMVHEDAPATIAAIIAHLPLGKVALAIFVAVTTVFVATTYDSASYTLASAATQVLHAGGDPARWHRLFWAGVLGLLTVGLMFIGGLKVVQSAVLLAGLPIAIAGIFMVRSLLGWLKEDTAHAVVSTKAEET</sequence>
<keyword evidence="6 8" id="KW-1133">Transmembrane helix</keyword>
<feature type="transmembrane region" description="Helical" evidence="8">
    <location>
        <begin position="104"/>
        <end position="123"/>
    </location>
</feature>
<dbReference type="PANTHER" id="PTHR30047:SF7">
    <property type="entry name" value="HIGH-AFFINITY CHOLINE TRANSPORT PROTEIN"/>
    <property type="match status" value="1"/>
</dbReference>
<evidence type="ECO:0000256" key="4">
    <source>
        <dbReference type="ARBA" id="ARBA00022475"/>
    </source>
</evidence>
<protein>
    <recommendedName>
        <fullName evidence="11">Choline transporter</fullName>
    </recommendedName>
</protein>
<evidence type="ECO:0000256" key="7">
    <source>
        <dbReference type="ARBA" id="ARBA00023136"/>
    </source>
</evidence>
<keyword evidence="4" id="KW-1003">Cell membrane</keyword>